<evidence type="ECO:0000256" key="1">
    <source>
        <dbReference type="SAM" id="MobiDB-lite"/>
    </source>
</evidence>
<evidence type="ECO:0000313" key="3">
    <source>
        <dbReference type="Proteomes" id="UP000018781"/>
    </source>
</evidence>
<protein>
    <submittedName>
        <fullName evidence="2">Uncharacterized protein</fullName>
    </submittedName>
</protein>
<sequence>MTTHSPTTPVTFSITENFTRQITSHTARAATGIHIFGFTLLANCNASAIPPTSAVHVDRLIRSDALRFATAMRGPRRSRMISKVARPLTAATRPDICGRHRFPARLPAPPRPGQPETRAHHGIGDQITDVEKSPDRGEDSESDGEGTFHLTVFAACRTSARRVPWPGVSTSRSAVAETAWSTSSSMSDRAVSVAAVVL</sequence>
<evidence type="ECO:0000313" key="2">
    <source>
        <dbReference type="EMBL" id="AHD23602.1"/>
    </source>
</evidence>
<dbReference type="KEGG" id="rpy:Y013_03675"/>
<dbReference type="Proteomes" id="UP000018781">
    <property type="component" value="Chromosome"/>
</dbReference>
<feature type="compositionally biased region" description="Basic and acidic residues" evidence="1">
    <location>
        <begin position="117"/>
        <end position="139"/>
    </location>
</feature>
<dbReference type="EMBL" id="CP006996">
    <property type="protein sequence ID" value="AHD23602.1"/>
    <property type="molecule type" value="Genomic_DNA"/>
</dbReference>
<gene>
    <name evidence="2" type="ORF">Y013_03675</name>
</gene>
<reference evidence="2 3" key="1">
    <citation type="journal article" date="2014" name="Genome Announc.">
        <title>Complete Genome of Rhodococcus pyridinivorans SB3094, a Methyl-Ethyl-Ketone-Degrading Bacterium Used for Bioaugmentation.</title>
        <authorList>
            <person name="Dueholm M.S."/>
            <person name="Albertsen M."/>
            <person name="D'Imperio S."/>
            <person name="Tale V.P."/>
            <person name="Lewis D."/>
            <person name="Nielsen P.H."/>
            <person name="Nielsen J.L."/>
        </authorList>
    </citation>
    <scope>NUCLEOTIDE SEQUENCE [LARGE SCALE GENOMIC DNA]</scope>
    <source>
        <strain evidence="2 3">SB3094</strain>
    </source>
</reference>
<dbReference type="HOGENOM" id="CLU_1377224_0_0_11"/>
<accession>V9XQF4</accession>
<feature type="region of interest" description="Disordered" evidence="1">
    <location>
        <begin position="99"/>
        <end position="146"/>
    </location>
</feature>
<organism evidence="2 3">
    <name type="scientific">Rhodococcus pyridinivorans SB3094</name>
    <dbReference type="NCBI Taxonomy" id="1435356"/>
    <lineage>
        <taxon>Bacteria</taxon>
        <taxon>Bacillati</taxon>
        <taxon>Actinomycetota</taxon>
        <taxon>Actinomycetes</taxon>
        <taxon>Mycobacteriales</taxon>
        <taxon>Nocardiaceae</taxon>
        <taxon>Rhodococcus</taxon>
    </lineage>
</organism>
<dbReference type="AlphaFoldDB" id="V9XQF4"/>
<name>V9XQF4_9NOCA</name>
<proteinExistence type="predicted"/>